<evidence type="ECO:0000313" key="6">
    <source>
        <dbReference type="EMBL" id="GLB39920.1"/>
    </source>
</evidence>
<dbReference type="PANTHER" id="PTHR22847">
    <property type="entry name" value="WD40 REPEAT PROTEIN"/>
    <property type="match status" value="1"/>
</dbReference>
<feature type="repeat" description="WD" evidence="3">
    <location>
        <begin position="798"/>
        <end position="839"/>
    </location>
</feature>
<sequence length="882" mass="95875">MNTTTPTRHRRHSSHPGFSHLLTTVLGSPFLTTADLPELVDGAPVFVPHNQTITRPSSPTPTVGSSSFSFIQFDPDNPNASSPNRPPLKSILPRIWDVLTPSRSLTLPPTTSPFSYGGNYGSFKGHAKPRYFDDDSRFIDYSELAPLDGEEGELIAIDDEACFFIDPAFGSRAVTGIDILALLPTELALYILITLCTITSPPTEALHTLLACAAVSRTWSTLAGDNTVWRALFLARWNVDLTRRSRRRHKLPPAIVPTASSSLPSFGSAEPQWRLPLSAPTPVPITPTKADKPRAGMGVGMAIKRRKAKKLLASSSSNGTTISSSSSSPSSSSRTILPRRFFTPPRDSSGRGLYRFPCPSSPSPTPTRVPAPAPIQHPRISSAPGELDRYSISVSSQAKDKDLASAPLQIDWNALYRTRLELERRWLGTAVEHLQADVSPRQVLSPSPRPLAVYQGHQYPHEQQEGSVHVPPNLFLPRPSSSQPGSSSGAIPSPQNQYQTPHHRLSPSPSASQTPAQFAPRIERISGHTDSVYCLEFDSRRIVTGSRDRTIKVWSLRDGRLLGSFGAGVGSESASGSNMGTGVGVGVGGGGGGEEEKVRGHTGSVLCLKFSADWDAGDEDEEDGERGGRERKRGFMVSGSSDCSVCVWDLWTGAWLEEGERMEGQREREVKGEVRAVLRGHAGGVLDLRIDGRWIVSCSKDAVIRVWDRETLALARTLRGHEGPVNAVGLQNGRVVSASGDGKMILWDINSGERIRTFEGHDRGLACIEFKDELIVSGSNDCKIKVWSATTGECIRTLVGHEALVRALAFDPKSGRLVSASYDKTVKVWDLASGKLVREFKNTHTSHIFDVKFDASRIVSTSHDQKIVVIDFSEGLDTSLFV</sequence>
<accession>A0A9P3PPZ6</accession>
<dbReference type="InterPro" id="IPR015943">
    <property type="entry name" value="WD40/YVTN_repeat-like_dom_sf"/>
</dbReference>
<dbReference type="InterPro" id="IPR036047">
    <property type="entry name" value="F-box-like_dom_sf"/>
</dbReference>
<dbReference type="SUPFAM" id="SSF81383">
    <property type="entry name" value="F-box domain"/>
    <property type="match status" value="1"/>
</dbReference>
<keyword evidence="7" id="KW-1185">Reference proteome</keyword>
<comment type="caution">
    <text evidence="6">The sequence shown here is derived from an EMBL/GenBank/DDBJ whole genome shotgun (WGS) entry which is preliminary data.</text>
</comment>
<dbReference type="Pfam" id="PF00400">
    <property type="entry name" value="WD40"/>
    <property type="match status" value="5"/>
</dbReference>
<dbReference type="PROSITE" id="PS00678">
    <property type="entry name" value="WD_REPEATS_1"/>
    <property type="match status" value="2"/>
</dbReference>
<name>A0A9P3PPZ6_LYOSH</name>
<reference evidence="6" key="1">
    <citation type="submission" date="2022-07" db="EMBL/GenBank/DDBJ databases">
        <title>The genome of Lyophyllum shimeji provides insight into the initial evolution of ectomycorrhizal fungal genome.</title>
        <authorList>
            <person name="Kobayashi Y."/>
            <person name="Shibata T."/>
            <person name="Hirakawa H."/>
            <person name="Shigenobu S."/>
            <person name="Nishiyama T."/>
            <person name="Yamada A."/>
            <person name="Hasebe M."/>
            <person name="Kawaguchi M."/>
        </authorList>
    </citation>
    <scope>NUCLEOTIDE SEQUENCE</scope>
    <source>
        <strain evidence="6">AT787</strain>
    </source>
</reference>
<feature type="compositionally biased region" description="Pro residues" evidence="4">
    <location>
        <begin position="359"/>
        <end position="370"/>
    </location>
</feature>
<dbReference type="PANTHER" id="PTHR22847:SF745">
    <property type="entry name" value="F-BOX_WD REPEAT-CONTAINING PROTEIN 7"/>
    <property type="match status" value="1"/>
</dbReference>
<dbReference type="InterPro" id="IPR036322">
    <property type="entry name" value="WD40_repeat_dom_sf"/>
</dbReference>
<evidence type="ECO:0000256" key="4">
    <source>
        <dbReference type="SAM" id="MobiDB-lite"/>
    </source>
</evidence>
<feature type="repeat" description="WD" evidence="3">
    <location>
        <begin position="525"/>
        <end position="564"/>
    </location>
</feature>
<feature type="compositionally biased region" description="Low complexity" evidence="4">
    <location>
        <begin position="477"/>
        <end position="495"/>
    </location>
</feature>
<dbReference type="InterPro" id="IPR001810">
    <property type="entry name" value="F-box_dom"/>
</dbReference>
<dbReference type="AlphaFoldDB" id="A0A9P3PPZ6"/>
<dbReference type="CDD" id="cd00200">
    <property type="entry name" value="WD40"/>
    <property type="match status" value="1"/>
</dbReference>
<evidence type="ECO:0000313" key="7">
    <source>
        <dbReference type="Proteomes" id="UP001063166"/>
    </source>
</evidence>
<dbReference type="OrthoDB" id="19711at2759"/>
<proteinExistence type="predicted"/>
<keyword evidence="1 3" id="KW-0853">WD repeat</keyword>
<feature type="domain" description="F-box" evidence="5">
    <location>
        <begin position="181"/>
        <end position="234"/>
    </location>
</feature>
<feature type="repeat" description="WD" evidence="3">
    <location>
        <begin position="678"/>
        <end position="717"/>
    </location>
</feature>
<gene>
    <name evidence="6" type="ORF">LshimejAT787_0704300</name>
</gene>
<dbReference type="Proteomes" id="UP001063166">
    <property type="component" value="Unassembled WGS sequence"/>
</dbReference>
<feature type="repeat" description="WD" evidence="3">
    <location>
        <begin position="758"/>
        <end position="797"/>
    </location>
</feature>
<dbReference type="SMART" id="SM00320">
    <property type="entry name" value="WD40"/>
    <property type="match status" value="7"/>
</dbReference>
<feature type="region of interest" description="Disordered" evidence="4">
    <location>
        <begin position="273"/>
        <end position="370"/>
    </location>
</feature>
<dbReference type="InterPro" id="IPR019775">
    <property type="entry name" value="WD40_repeat_CS"/>
</dbReference>
<dbReference type="Pfam" id="PF12937">
    <property type="entry name" value="F-box-like"/>
    <property type="match status" value="1"/>
</dbReference>
<dbReference type="PROSITE" id="PS50294">
    <property type="entry name" value="WD_REPEATS_REGION"/>
    <property type="match status" value="4"/>
</dbReference>
<feature type="compositionally biased region" description="Low complexity" evidence="4">
    <location>
        <begin position="506"/>
        <end position="517"/>
    </location>
</feature>
<protein>
    <submittedName>
        <fullName evidence="6">WD40 repeat-like protein</fullName>
    </submittedName>
</protein>
<dbReference type="InterPro" id="IPR001680">
    <property type="entry name" value="WD40_rpt"/>
</dbReference>
<evidence type="ECO:0000259" key="5">
    <source>
        <dbReference type="Pfam" id="PF12937"/>
    </source>
</evidence>
<evidence type="ECO:0000256" key="3">
    <source>
        <dbReference type="PROSITE-ProRule" id="PRU00221"/>
    </source>
</evidence>
<dbReference type="Gene3D" id="1.20.1280.50">
    <property type="match status" value="1"/>
</dbReference>
<dbReference type="SUPFAM" id="SSF50978">
    <property type="entry name" value="WD40 repeat-like"/>
    <property type="match status" value="1"/>
</dbReference>
<evidence type="ECO:0000256" key="1">
    <source>
        <dbReference type="ARBA" id="ARBA00022574"/>
    </source>
</evidence>
<keyword evidence="2" id="KW-0677">Repeat</keyword>
<evidence type="ECO:0000256" key="2">
    <source>
        <dbReference type="ARBA" id="ARBA00022737"/>
    </source>
</evidence>
<organism evidence="6 7">
    <name type="scientific">Lyophyllum shimeji</name>
    <name type="common">Hon-shimeji</name>
    <name type="synonym">Tricholoma shimeji</name>
    <dbReference type="NCBI Taxonomy" id="47721"/>
    <lineage>
        <taxon>Eukaryota</taxon>
        <taxon>Fungi</taxon>
        <taxon>Dikarya</taxon>
        <taxon>Basidiomycota</taxon>
        <taxon>Agaricomycotina</taxon>
        <taxon>Agaricomycetes</taxon>
        <taxon>Agaricomycetidae</taxon>
        <taxon>Agaricales</taxon>
        <taxon>Tricholomatineae</taxon>
        <taxon>Lyophyllaceae</taxon>
        <taxon>Lyophyllum</taxon>
    </lineage>
</organism>
<dbReference type="InterPro" id="IPR020472">
    <property type="entry name" value="WD40_PAC1"/>
</dbReference>
<feature type="repeat" description="WD" evidence="3">
    <location>
        <begin position="718"/>
        <end position="757"/>
    </location>
</feature>
<dbReference type="EMBL" id="BRPK01000007">
    <property type="protein sequence ID" value="GLB39920.1"/>
    <property type="molecule type" value="Genomic_DNA"/>
</dbReference>
<dbReference type="PROSITE" id="PS50082">
    <property type="entry name" value="WD_REPEATS_2"/>
    <property type="match status" value="5"/>
</dbReference>
<dbReference type="PRINTS" id="PR00320">
    <property type="entry name" value="GPROTEINBRPT"/>
</dbReference>
<feature type="compositionally biased region" description="Low complexity" evidence="4">
    <location>
        <begin position="311"/>
        <end position="333"/>
    </location>
</feature>
<dbReference type="Gene3D" id="2.130.10.10">
    <property type="entry name" value="YVTN repeat-like/Quinoprotein amine dehydrogenase"/>
    <property type="match status" value="2"/>
</dbReference>
<feature type="region of interest" description="Disordered" evidence="4">
    <location>
        <begin position="461"/>
        <end position="517"/>
    </location>
</feature>